<evidence type="ECO:0000313" key="1">
    <source>
        <dbReference type="EMBL" id="KAH1172191.1"/>
    </source>
</evidence>
<gene>
    <name evidence="1" type="ORF">KIL84_007809</name>
</gene>
<dbReference type="AlphaFoldDB" id="A0A9D3X2K4"/>
<reference evidence="1" key="1">
    <citation type="submission" date="2021-09" db="EMBL/GenBank/DDBJ databases">
        <title>The genome of Mauremys mutica provides insights into the evolution of semi-aquatic lifestyle.</title>
        <authorList>
            <person name="Gong S."/>
            <person name="Gao Y."/>
        </authorList>
    </citation>
    <scope>NUCLEOTIDE SEQUENCE</scope>
    <source>
        <strain evidence="1">MM-2020</strain>
        <tissue evidence="1">Muscle</tissue>
    </source>
</reference>
<evidence type="ECO:0000313" key="2">
    <source>
        <dbReference type="Proteomes" id="UP000827986"/>
    </source>
</evidence>
<dbReference type="EMBL" id="JAHDVG010000483">
    <property type="protein sequence ID" value="KAH1172191.1"/>
    <property type="molecule type" value="Genomic_DNA"/>
</dbReference>
<dbReference type="Proteomes" id="UP000827986">
    <property type="component" value="Unassembled WGS sequence"/>
</dbReference>
<comment type="caution">
    <text evidence="1">The sequence shown here is derived from an EMBL/GenBank/DDBJ whole genome shotgun (WGS) entry which is preliminary data.</text>
</comment>
<accession>A0A9D3X2K4</accession>
<proteinExistence type="predicted"/>
<sequence length="133" mass="14861">MYVSLLILFSCVKLYIAGWVSYILNRNGVECCVVWVLVHSSIVRSQTNLLTFFSLYCLCLIGMGEPQIAQSRDTTTWFRCCCEPCRLQIPGAHPLLEEAHSSLSCGILALLCPAETGEKRGIETRMPLVAFQI</sequence>
<name>A0A9D3X2K4_9SAUR</name>
<organism evidence="1 2">
    <name type="scientific">Mauremys mutica</name>
    <name type="common">yellowpond turtle</name>
    <dbReference type="NCBI Taxonomy" id="74926"/>
    <lineage>
        <taxon>Eukaryota</taxon>
        <taxon>Metazoa</taxon>
        <taxon>Chordata</taxon>
        <taxon>Craniata</taxon>
        <taxon>Vertebrata</taxon>
        <taxon>Euteleostomi</taxon>
        <taxon>Archelosauria</taxon>
        <taxon>Testudinata</taxon>
        <taxon>Testudines</taxon>
        <taxon>Cryptodira</taxon>
        <taxon>Durocryptodira</taxon>
        <taxon>Testudinoidea</taxon>
        <taxon>Geoemydidae</taxon>
        <taxon>Geoemydinae</taxon>
        <taxon>Mauremys</taxon>
    </lineage>
</organism>
<protein>
    <submittedName>
        <fullName evidence="1">Uncharacterized protein</fullName>
    </submittedName>
</protein>
<keyword evidence="2" id="KW-1185">Reference proteome</keyword>